<dbReference type="EMBL" id="CAJVPS010002460">
    <property type="protein sequence ID" value="CAG8569056.1"/>
    <property type="molecule type" value="Genomic_DNA"/>
</dbReference>
<gene>
    <name evidence="1" type="ORF">ALEPTO_LOCUS6725</name>
</gene>
<evidence type="ECO:0000313" key="2">
    <source>
        <dbReference type="Proteomes" id="UP000789508"/>
    </source>
</evidence>
<keyword evidence="2" id="KW-1185">Reference proteome</keyword>
<evidence type="ECO:0000313" key="1">
    <source>
        <dbReference type="EMBL" id="CAG8569056.1"/>
    </source>
</evidence>
<protein>
    <submittedName>
        <fullName evidence="1">4490_t:CDS:1</fullName>
    </submittedName>
</protein>
<comment type="caution">
    <text evidence="1">The sequence shown here is derived from an EMBL/GenBank/DDBJ whole genome shotgun (WGS) entry which is preliminary data.</text>
</comment>
<proteinExistence type="predicted"/>
<reference evidence="1" key="1">
    <citation type="submission" date="2021-06" db="EMBL/GenBank/DDBJ databases">
        <authorList>
            <person name="Kallberg Y."/>
            <person name="Tangrot J."/>
            <person name="Rosling A."/>
        </authorList>
    </citation>
    <scope>NUCLEOTIDE SEQUENCE</scope>
    <source>
        <strain evidence="1">FL130A</strain>
    </source>
</reference>
<dbReference type="AlphaFoldDB" id="A0A9N9BLW3"/>
<name>A0A9N9BLW3_9GLOM</name>
<organism evidence="1 2">
    <name type="scientific">Ambispora leptoticha</name>
    <dbReference type="NCBI Taxonomy" id="144679"/>
    <lineage>
        <taxon>Eukaryota</taxon>
        <taxon>Fungi</taxon>
        <taxon>Fungi incertae sedis</taxon>
        <taxon>Mucoromycota</taxon>
        <taxon>Glomeromycotina</taxon>
        <taxon>Glomeromycetes</taxon>
        <taxon>Archaeosporales</taxon>
        <taxon>Ambisporaceae</taxon>
        <taxon>Ambispora</taxon>
    </lineage>
</organism>
<dbReference type="Proteomes" id="UP000789508">
    <property type="component" value="Unassembled WGS sequence"/>
</dbReference>
<accession>A0A9N9BLW3</accession>
<sequence length="54" mass="6306">MTGTLLFGFTHFMSFEKVLDEEKTEVDDQVSNFLQKNWKEAILSNLPQIFTHSI</sequence>